<protein>
    <submittedName>
        <fullName evidence="2">Uncharacterized protein</fullName>
    </submittedName>
</protein>
<feature type="transmembrane region" description="Helical" evidence="1">
    <location>
        <begin position="146"/>
        <end position="171"/>
    </location>
</feature>
<accession>A0A226D619</accession>
<keyword evidence="3" id="KW-1185">Reference proteome</keyword>
<gene>
    <name evidence="2" type="ORF">Fcan01_25603</name>
</gene>
<evidence type="ECO:0000256" key="1">
    <source>
        <dbReference type="SAM" id="Phobius"/>
    </source>
</evidence>
<feature type="transmembrane region" description="Helical" evidence="1">
    <location>
        <begin position="30"/>
        <end position="50"/>
    </location>
</feature>
<feature type="transmembrane region" description="Helical" evidence="1">
    <location>
        <begin position="107"/>
        <end position="134"/>
    </location>
</feature>
<evidence type="ECO:0000313" key="2">
    <source>
        <dbReference type="EMBL" id="OXA39706.1"/>
    </source>
</evidence>
<keyword evidence="1" id="KW-0472">Membrane</keyword>
<feature type="transmembrane region" description="Helical" evidence="1">
    <location>
        <begin position="177"/>
        <end position="197"/>
    </location>
</feature>
<sequence>MGCHPCCCGSLETWTKVIAILQIIKASISLLDGVIILALGGLVAAAPSLANLNATMTRGGGMISNSHFLTTLPPNNSLSHFTSGFNTSSTNHTVAKESDSAHVLHSIGAILIAVSIYTILEGLVTLILSIILYNGASNRIVGKCRVWLIVQFILMLPGILFFLAGLTFLNLDEVTNIIGGVDLVFNAYCLWIVYAFISELRGENLAHRIGLGQAYHEQKV</sequence>
<comment type="caution">
    <text evidence="2">The sequence shown here is derived from an EMBL/GenBank/DDBJ whole genome shotgun (WGS) entry which is preliminary data.</text>
</comment>
<proteinExistence type="predicted"/>
<dbReference type="Proteomes" id="UP000198287">
    <property type="component" value="Unassembled WGS sequence"/>
</dbReference>
<dbReference type="EMBL" id="LNIX01000037">
    <property type="protein sequence ID" value="OXA39706.1"/>
    <property type="molecule type" value="Genomic_DNA"/>
</dbReference>
<organism evidence="2 3">
    <name type="scientific">Folsomia candida</name>
    <name type="common">Springtail</name>
    <dbReference type="NCBI Taxonomy" id="158441"/>
    <lineage>
        <taxon>Eukaryota</taxon>
        <taxon>Metazoa</taxon>
        <taxon>Ecdysozoa</taxon>
        <taxon>Arthropoda</taxon>
        <taxon>Hexapoda</taxon>
        <taxon>Collembola</taxon>
        <taxon>Entomobryomorpha</taxon>
        <taxon>Isotomoidea</taxon>
        <taxon>Isotomidae</taxon>
        <taxon>Proisotominae</taxon>
        <taxon>Folsomia</taxon>
    </lineage>
</organism>
<dbReference type="AlphaFoldDB" id="A0A226D619"/>
<keyword evidence="1" id="KW-1133">Transmembrane helix</keyword>
<name>A0A226D619_FOLCA</name>
<reference evidence="2 3" key="1">
    <citation type="submission" date="2015-12" db="EMBL/GenBank/DDBJ databases">
        <title>The genome of Folsomia candida.</title>
        <authorList>
            <person name="Faddeeva A."/>
            <person name="Derks M.F."/>
            <person name="Anvar Y."/>
            <person name="Smit S."/>
            <person name="Van Straalen N."/>
            <person name="Roelofs D."/>
        </authorList>
    </citation>
    <scope>NUCLEOTIDE SEQUENCE [LARGE SCALE GENOMIC DNA]</scope>
    <source>
        <strain evidence="2 3">VU population</strain>
        <tissue evidence="2">Whole body</tissue>
    </source>
</reference>
<keyword evidence="1" id="KW-0812">Transmembrane</keyword>
<evidence type="ECO:0000313" key="3">
    <source>
        <dbReference type="Proteomes" id="UP000198287"/>
    </source>
</evidence>